<evidence type="ECO:0000256" key="1">
    <source>
        <dbReference type="SAM" id="Phobius"/>
    </source>
</evidence>
<accession>A0ABW2R1Q0</accession>
<feature type="domain" description="DUF6708" evidence="2">
    <location>
        <begin position="109"/>
        <end position="288"/>
    </location>
</feature>
<evidence type="ECO:0000259" key="2">
    <source>
        <dbReference type="Pfam" id="PF20455"/>
    </source>
</evidence>
<feature type="transmembrane region" description="Helical" evidence="1">
    <location>
        <begin position="241"/>
        <end position="263"/>
    </location>
</feature>
<keyword evidence="4" id="KW-1185">Reference proteome</keyword>
<name>A0ABW2R1Q0_9NEIS</name>
<keyword evidence="1" id="KW-0812">Transmembrane</keyword>
<feature type="transmembrane region" description="Helical" evidence="1">
    <location>
        <begin position="94"/>
        <end position="113"/>
    </location>
</feature>
<keyword evidence="1" id="KW-0472">Membrane</keyword>
<dbReference type="Proteomes" id="UP001596473">
    <property type="component" value="Unassembled WGS sequence"/>
</dbReference>
<comment type="caution">
    <text evidence="3">The sequence shown here is derived from an EMBL/GenBank/DDBJ whole genome shotgun (WGS) entry which is preliminary data.</text>
</comment>
<feature type="transmembrane region" description="Helical" evidence="1">
    <location>
        <begin position="61"/>
        <end position="82"/>
    </location>
</feature>
<keyword evidence="1" id="KW-1133">Transmembrane helix</keyword>
<protein>
    <submittedName>
        <fullName evidence="3">DUF6708 domain-containing protein</fullName>
    </submittedName>
</protein>
<dbReference type="RefSeq" id="WP_380189471.1">
    <property type="nucleotide sequence ID" value="NZ_JBHTBQ010000044.1"/>
</dbReference>
<organism evidence="3 4">
    <name type="scientific">Iodobacter arcticus</name>
    <dbReference type="NCBI Taxonomy" id="590593"/>
    <lineage>
        <taxon>Bacteria</taxon>
        <taxon>Pseudomonadati</taxon>
        <taxon>Pseudomonadota</taxon>
        <taxon>Betaproteobacteria</taxon>
        <taxon>Neisseriales</taxon>
        <taxon>Chitinibacteraceae</taxon>
        <taxon>Iodobacter</taxon>
    </lineage>
</organism>
<sequence length="304" mass="35019">MNYLGLLGDYPVSRYLNDVEMANKLEQKKKLSVQPAHQLSAIKINSQFIELVDKYFMWKGFLTIFTTCAIFLSIYMILGTLIAGYTREGGLSGALWIISFVFLLGVPFICFFISKLKKEAFAYTHYPVRLNRQTRMVHVFRIDGTVLSVPWDEVFFCIASAGKGNWEIQGHILGKDKKTVFDTFAFMLVTSSKAGNAVLKNYWEFVRRYMEEGPESVIEGITAYLPISDQRETFKAAFLRMHFTVGAMPIILQIPLLLVYLIIYPARWFAMRTSKIPMWPKEIEDQCPVEENDPYARDHRNNPA</sequence>
<dbReference type="EMBL" id="JBHTBQ010000044">
    <property type="protein sequence ID" value="MFC7421848.1"/>
    <property type="molecule type" value="Genomic_DNA"/>
</dbReference>
<gene>
    <name evidence="3" type="ORF">ACFQNF_18465</name>
</gene>
<proteinExistence type="predicted"/>
<dbReference type="Pfam" id="PF20455">
    <property type="entry name" value="DUF6708"/>
    <property type="match status" value="1"/>
</dbReference>
<dbReference type="InterPro" id="IPR046554">
    <property type="entry name" value="DUF6708"/>
</dbReference>
<reference evidence="4" key="1">
    <citation type="journal article" date="2019" name="Int. J. Syst. Evol. Microbiol.">
        <title>The Global Catalogue of Microorganisms (GCM) 10K type strain sequencing project: providing services to taxonomists for standard genome sequencing and annotation.</title>
        <authorList>
            <consortium name="The Broad Institute Genomics Platform"/>
            <consortium name="The Broad Institute Genome Sequencing Center for Infectious Disease"/>
            <person name="Wu L."/>
            <person name="Ma J."/>
        </authorList>
    </citation>
    <scope>NUCLEOTIDE SEQUENCE [LARGE SCALE GENOMIC DNA]</scope>
    <source>
        <strain evidence="4">CCUG 62945</strain>
    </source>
</reference>
<evidence type="ECO:0000313" key="3">
    <source>
        <dbReference type="EMBL" id="MFC7421848.1"/>
    </source>
</evidence>
<evidence type="ECO:0000313" key="4">
    <source>
        <dbReference type="Proteomes" id="UP001596473"/>
    </source>
</evidence>